<dbReference type="AlphaFoldDB" id="A0AA88AJ69"/>
<protein>
    <submittedName>
        <fullName evidence="1">Uncharacterized protein</fullName>
    </submittedName>
</protein>
<accession>A0AA88AJ69</accession>
<organism evidence="1 2">
    <name type="scientific">Ficus carica</name>
    <name type="common">Common fig</name>
    <dbReference type="NCBI Taxonomy" id="3494"/>
    <lineage>
        <taxon>Eukaryota</taxon>
        <taxon>Viridiplantae</taxon>
        <taxon>Streptophyta</taxon>
        <taxon>Embryophyta</taxon>
        <taxon>Tracheophyta</taxon>
        <taxon>Spermatophyta</taxon>
        <taxon>Magnoliopsida</taxon>
        <taxon>eudicotyledons</taxon>
        <taxon>Gunneridae</taxon>
        <taxon>Pentapetalae</taxon>
        <taxon>rosids</taxon>
        <taxon>fabids</taxon>
        <taxon>Rosales</taxon>
        <taxon>Moraceae</taxon>
        <taxon>Ficeae</taxon>
        <taxon>Ficus</taxon>
    </lineage>
</organism>
<evidence type="ECO:0000313" key="2">
    <source>
        <dbReference type="Proteomes" id="UP001187192"/>
    </source>
</evidence>
<comment type="caution">
    <text evidence="1">The sequence shown here is derived from an EMBL/GenBank/DDBJ whole genome shotgun (WGS) entry which is preliminary data.</text>
</comment>
<evidence type="ECO:0000313" key="1">
    <source>
        <dbReference type="EMBL" id="GMN56474.1"/>
    </source>
</evidence>
<gene>
    <name evidence="1" type="ORF">TIFTF001_025608</name>
</gene>
<name>A0AA88AJ69_FICCA</name>
<proteinExistence type="predicted"/>
<dbReference type="EMBL" id="BTGU01000063">
    <property type="protein sequence ID" value="GMN56474.1"/>
    <property type="molecule type" value="Genomic_DNA"/>
</dbReference>
<dbReference type="Proteomes" id="UP001187192">
    <property type="component" value="Unassembled WGS sequence"/>
</dbReference>
<sequence length="69" mass="8242">MYRERRNRIYHGNVMEIEVVGRRRAHTEGGQVDATRAKIEQVKEEEEDKSEQDWDAEHQELIHLHFALA</sequence>
<reference evidence="1" key="1">
    <citation type="submission" date="2023-07" db="EMBL/GenBank/DDBJ databases">
        <title>draft genome sequence of fig (Ficus carica).</title>
        <authorList>
            <person name="Takahashi T."/>
            <person name="Nishimura K."/>
        </authorList>
    </citation>
    <scope>NUCLEOTIDE SEQUENCE</scope>
</reference>
<keyword evidence="2" id="KW-1185">Reference proteome</keyword>